<dbReference type="SUPFAM" id="SSF48371">
    <property type="entry name" value="ARM repeat"/>
    <property type="match status" value="2"/>
</dbReference>
<evidence type="ECO:0000256" key="3">
    <source>
        <dbReference type="SAM" id="MobiDB-lite"/>
    </source>
</evidence>
<dbReference type="PANTHER" id="PTHR12839">
    <property type="entry name" value="NONSENSE-MEDIATED MRNA DECAY PROTEIN 2 UP-FRAMESHIFT SUPPRESSOR 2"/>
    <property type="match status" value="1"/>
</dbReference>
<feature type="region of interest" description="Disordered" evidence="3">
    <location>
        <begin position="1077"/>
        <end position="1108"/>
    </location>
</feature>
<dbReference type="EMBL" id="JABELV010000030">
    <property type="protein sequence ID" value="KAG7562530.1"/>
    <property type="molecule type" value="Genomic_DNA"/>
</dbReference>
<dbReference type="FunFam" id="1.25.40.180:FF:000037">
    <property type="entry name" value="Nonsense-mediated mRNA decay factor (Upf2)"/>
    <property type="match status" value="1"/>
</dbReference>
<comment type="subcellular location">
    <subcellularLocation>
        <location evidence="1">Cytoplasm</location>
    </subcellularLocation>
</comment>
<feature type="compositionally biased region" description="Basic and acidic residues" evidence="3">
    <location>
        <begin position="150"/>
        <end position="161"/>
    </location>
</feature>
<dbReference type="GO" id="GO:0005737">
    <property type="term" value="C:cytoplasm"/>
    <property type="evidence" value="ECO:0007669"/>
    <property type="project" value="UniProtKB-SubCell"/>
</dbReference>
<gene>
    <name evidence="5" type="ORF">FFLO_02004</name>
</gene>
<feature type="compositionally biased region" description="Polar residues" evidence="3">
    <location>
        <begin position="139"/>
        <end position="148"/>
    </location>
</feature>
<feature type="domain" description="MIF4G" evidence="4">
    <location>
        <begin position="467"/>
        <end position="657"/>
    </location>
</feature>
<dbReference type="SMART" id="SM00543">
    <property type="entry name" value="MIF4G"/>
    <property type="match status" value="2"/>
</dbReference>
<feature type="region of interest" description="Disordered" evidence="3">
    <location>
        <begin position="440"/>
        <end position="459"/>
    </location>
</feature>
<reference evidence="5" key="1">
    <citation type="submission" date="2020-04" db="EMBL/GenBank/DDBJ databases">
        <title>Analysis of mating type loci in Filobasidium floriforme.</title>
        <authorList>
            <person name="Nowrousian M."/>
        </authorList>
    </citation>
    <scope>NUCLEOTIDE SEQUENCE</scope>
    <source>
        <strain evidence="5">CBS 6242</strain>
    </source>
</reference>
<feature type="compositionally biased region" description="Acidic residues" evidence="3">
    <location>
        <begin position="929"/>
        <end position="938"/>
    </location>
</feature>
<feature type="domain" description="MIF4G" evidence="4">
    <location>
        <begin position="671"/>
        <end position="880"/>
    </location>
</feature>
<dbReference type="Proteomes" id="UP000812966">
    <property type="component" value="Unassembled WGS sequence"/>
</dbReference>
<dbReference type="PANTHER" id="PTHR12839:SF7">
    <property type="entry name" value="REGULATOR OF NONSENSE TRANSCRIPTS 2"/>
    <property type="match status" value="1"/>
</dbReference>
<feature type="region of interest" description="Disordered" evidence="3">
    <location>
        <begin position="905"/>
        <end position="955"/>
    </location>
</feature>
<sequence length="1108" mass="125354">MASTAGAPPPIKDDYLAKLAKRKALKEKNIKYWEDDALKAKPPLDSSLKKHTTLLNRLRSALLTTSAEAFLKELDGLTLTKYTEEIRTAVLEGISGTAAKGKADVEGAVEVVTHLHARLAPDFYPSFLPELISITNEAQNVAPTTSGAGNDKDREREEKDRISRMRPVLRMIAELSLVGAWEGHEGGKAMKGVQPEDIGPTYVLDRLTYLMSNDPQYNNIPLLVTFLKSYKRAYLGLDEQGDAAAAAKEGSAEEELVPAAFREKFRKTFEDYFRTAGKALVKGQTKLLEQDKRNQEAYIKAGEIFEDRQHAYERMVKAVEKLQNGVQSLADLLNMKVPEAPTALGISKTSLQIVDSGPAFGKDGEDHLAGGIWDDDEERKFYEDILDLAHEVPPSILGLKQNGEVEQVEPEILSPPTKTLSIHELDEDVPMEVENDIKEDMDDDAGEKPPVVEDDGDPLQSGPAARLAAIFAALPEANNRTIIDKLAADFAYLNSKPARKRCYKFLGSVPKTRTDLLPHYARFAATLNKYMPDIGIGLVAILDEEFKYLQRKKLVKELESVRIKNIRFYGELAKFKVAQPHTILHVLQVCVSDLTGPNVDNVANLLESCGRFLLRSEDTKEKAKTLVEIMRRKQSAQHFDTRQQLVLENAYYQCNPPERVQREQVQLTPVEAFIEHLLHDVLMKKTVDKVLKLLRKLHWEDEEVYGNILRAFTEIWELKYGNIPMVAMLVYDLQKYHLGFSLAVVDQVLEDVRAGMEDNIFKYNQRRISTIKYLGELYMYRVVNTPVIFDVLWSLISFGHVEGLPIPGRSSPIDSADDFFRIRLVCALLDTCGGCFDKGSSKKKLDQFLVIFQLYCLCKQEMPMDVEFMLSDTLETIRPKMVPFKNFLEAAEATDELLATMSQDVLPDDDDDEEESDGESEGEHRGDDDKEEDEDVDGAENVHETRIDDDDDDENVVLIKDVKEEEYDQEEEDAFNREFAKMLADTTDARKVDRKTAPPVFDTAVPLIRRQQQQQAQQDAIPTEAKANHMQFSLLSKKGNKQQIRSLDIPVDSAIAVNSLSQQEKTRQEQEQMKRLVLQNERRQEASEKAAWEQNMRSRGIRVKYTDG</sequence>
<dbReference type="InterPro" id="IPR016024">
    <property type="entry name" value="ARM-type_fold"/>
</dbReference>
<dbReference type="GO" id="GO:0035145">
    <property type="term" value="C:exon-exon junction complex"/>
    <property type="evidence" value="ECO:0007669"/>
    <property type="project" value="TreeGrafter"/>
</dbReference>
<dbReference type="Pfam" id="PF02854">
    <property type="entry name" value="MIF4G"/>
    <property type="match status" value="2"/>
</dbReference>
<dbReference type="GO" id="GO:0000184">
    <property type="term" value="P:nuclear-transcribed mRNA catabolic process, nonsense-mediated decay"/>
    <property type="evidence" value="ECO:0007669"/>
    <property type="project" value="InterPro"/>
</dbReference>
<evidence type="ECO:0000313" key="6">
    <source>
        <dbReference type="Proteomes" id="UP000812966"/>
    </source>
</evidence>
<feature type="region of interest" description="Disordered" evidence="3">
    <location>
        <begin position="139"/>
        <end position="161"/>
    </location>
</feature>
<dbReference type="Gene3D" id="4.10.80.160">
    <property type="match status" value="1"/>
</dbReference>
<dbReference type="Gene3D" id="1.25.40.180">
    <property type="match status" value="3"/>
</dbReference>
<comment type="caution">
    <text evidence="5">The sequence shown here is derived from an EMBL/GenBank/DDBJ whole genome shotgun (WGS) entry which is preliminary data.</text>
</comment>
<evidence type="ECO:0000256" key="1">
    <source>
        <dbReference type="ARBA" id="ARBA00004496"/>
    </source>
</evidence>
<feature type="compositionally biased region" description="Basic and acidic residues" evidence="3">
    <location>
        <begin position="1077"/>
        <end position="1091"/>
    </location>
</feature>
<protein>
    <recommendedName>
        <fullName evidence="4">MIF4G domain-containing protein</fullName>
    </recommendedName>
</protein>
<evidence type="ECO:0000313" key="5">
    <source>
        <dbReference type="EMBL" id="KAG7562530.1"/>
    </source>
</evidence>
<dbReference type="InterPro" id="IPR003890">
    <property type="entry name" value="MIF4G-like_typ-3"/>
</dbReference>
<proteinExistence type="predicted"/>
<keyword evidence="2" id="KW-0963">Cytoplasm</keyword>
<dbReference type="InterPro" id="IPR039762">
    <property type="entry name" value="Nmd2/UPF2"/>
</dbReference>
<accession>A0A8K0JNE8</accession>
<name>A0A8K0JNE8_9TREE</name>
<organism evidence="5 6">
    <name type="scientific">Filobasidium floriforme</name>
    <dbReference type="NCBI Taxonomy" id="5210"/>
    <lineage>
        <taxon>Eukaryota</taxon>
        <taxon>Fungi</taxon>
        <taxon>Dikarya</taxon>
        <taxon>Basidiomycota</taxon>
        <taxon>Agaricomycotina</taxon>
        <taxon>Tremellomycetes</taxon>
        <taxon>Filobasidiales</taxon>
        <taxon>Filobasidiaceae</taxon>
        <taxon>Filobasidium</taxon>
    </lineage>
</organism>
<evidence type="ECO:0000259" key="4">
    <source>
        <dbReference type="SMART" id="SM00543"/>
    </source>
</evidence>
<dbReference type="InterPro" id="IPR007193">
    <property type="entry name" value="Upf2/Nmd2_C"/>
</dbReference>
<dbReference type="AlphaFoldDB" id="A0A8K0JNE8"/>
<dbReference type="Pfam" id="PF04050">
    <property type="entry name" value="Upf2"/>
    <property type="match status" value="1"/>
</dbReference>
<feature type="compositionally biased region" description="Acidic residues" evidence="3">
    <location>
        <begin position="906"/>
        <end position="920"/>
    </location>
</feature>
<evidence type="ECO:0000256" key="2">
    <source>
        <dbReference type="ARBA" id="ARBA00022490"/>
    </source>
</evidence>
<dbReference type="GO" id="GO:0003723">
    <property type="term" value="F:RNA binding"/>
    <property type="evidence" value="ECO:0007669"/>
    <property type="project" value="InterPro"/>
</dbReference>
<keyword evidence="6" id="KW-1185">Reference proteome</keyword>